<sequence>MSNVRQVNSFLSQTNSYLKEFLHARGVVCGREKHAELAEKCFWAAKLDLQVKPTDREAERDISNVRAEKLSLDGGCVNLPWPQTLTSGWEESPASLPDIDRFSIETYLKTVGWKLGLIKTEGRATLGLGKGLYLSGHVTDLRYHGISPNINYCFVRGKSAVRMQTYCSSVVCCCGSRRKRRKQVMYLF</sequence>
<name>A0A9Q1BFS1_HOLLE</name>
<comment type="caution">
    <text evidence="1">The sequence shown here is derived from an EMBL/GenBank/DDBJ whole genome shotgun (WGS) entry which is preliminary data.</text>
</comment>
<evidence type="ECO:0000313" key="1">
    <source>
        <dbReference type="EMBL" id="KAJ8023988.1"/>
    </source>
</evidence>
<protein>
    <submittedName>
        <fullName evidence="1">Uncharacterized protein</fullName>
    </submittedName>
</protein>
<keyword evidence="2" id="KW-1185">Reference proteome</keyword>
<gene>
    <name evidence="1" type="ORF">HOLleu_36584</name>
</gene>
<dbReference type="AlphaFoldDB" id="A0A9Q1BFS1"/>
<dbReference type="OrthoDB" id="10035901at2759"/>
<organism evidence="1 2">
    <name type="scientific">Holothuria leucospilota</name>
    <name type="common">Black long sea cucumber</name>
    <name type="synonym">Mertensiothuria leucospilota</name>
    <dbReference type="NCBI Taxonomy" id="206669"/>
    <lineage>
        <taxon>Eukaryota</taxon>
        <taxon>Metazoa</taxon>
        <taxon>Echinodermata</taxon>
        <taxon>Eleutherozoa</taxon>
        <taxon>Echinozoa</taxon>
        <taxon>Holothuroidea</taxon>
        <taxon>Aspidochirotacea</taxon>
        <taxon>Aspidochirotida</taxon>
        <taxon>Holothuriidae</taxon>
        <taxon>Holothuria</taxon>
    </lineage>
</organism>
<accession>A0A9Q1BFS1</accession>
<dbReference type="EMBL" id="JAIZAY010000019">
    <property type="protein sequence ID" value="KAJ8023988.1"/>
    <property type="molecule type" value="Genomic_DNA"/>
</dbReference>
<dbReference type="Proteomes" id="UP001152320">
    <property type="component" value="Chromosome 19"/>
</dbReference>
<proteinExistence type="predicted"/>
<reference evidence="1" key="1">
    <citation type="submission" date="2021-10" db="EMBL/GenBank/DDBJ databases">
        <title>Tropical sea cucumber genome reveals ecological adaptation and Cuvierian tubules defense mechanism.</title>
        <authorList>
            <person name="Chen T."/>
        </authorList>
    </citation>
    <scope>NUCLEOTIDE SEQUENCE</scope>
    <source>
        <strain evidence="1">Nanhai2018</strain>
        <tissue evidence="1">Muscle</tissue>
    </source>
</reference>
<evidence type="ECO:0000313" key="2">
    <source>
        <dbReference type="Proteomes" id="UP001152320"/>
    </source>
</evidence>